<evidence type="ECO:0000256" key="10">
    <source>
        <dbReference type="ARBA" id="ARBA00022840"/>
    </source>
</evidence>
<dbReference type="PANTHER" id="PTHR11405:SF53">
    <property type="entry name" value="CARBAMOYL-PHOSPHATE SYNTHASE [AMMONIA], MITOCHONDRIAL"/>
    <property type="match status" value="1"/>
</dbReference>
<dbReference type="Gene3D" id="3.40.50.20">
    <property type="match status" value="2"/>
</dbReference>
<evidence type="ECO:0000313" key="20">
    <source>
        <dbReference type="EMBL" id="MBB5184245.1"/>
    </source>
</evidence>
<evidence type="ECO:0000313" key="21">
    <source>
        <dbReference type="Proteomes" id="UP000521313"/>
    </source>
</evidence>
<evidence type="ECO:0000256" key="8">
    <source>
        <dbReference type="ARBA" id="ARBA00022737"/>
    </source>
</evidence>
<dbReference type="SUPFAM" id="SSF52440">
    <property type="entry name" value="PreATP-grasp domain"/>
    <property type="match status" value="2"/>
</dbReference>
<comment type="pathway">
    <text evidence="2 17">Amino-acid biosynthesis; L-arginine biosynthesis; carbamoyl phosphate from bicarbonate: step 1/1.</text>
</comment>
<dbReference type="FunFam" id="3.30.1490.20:FF:000001">
    <property type="entry name" value="Carbamoyl-phosphate synthase large chain"/>
    <property type="match status" value="1"/>
</dbReference>
<dbReference type="GO" id="GO:0046872">
    <property type="term" value="F:metal ion binding"/>
    <property type="evidence" value="ECO:0007669"/>
    <property type="project" value="UniProtKB-KW"/>
</dbReference>
<feature type="binding site" evidence="17">
    <location>
        <position position="753"/>
    </location>
    <ligand>
        <name>ATP</name>
        <dbReference type="ChEBI" id="CHEBI:30616"/>
        <label>2</label>
    </ligand>
</feature>
<feature type="binding site" evidence="17">
    <location>
        <position position="834"/>
    </location>
    <ligand>
        <name>Mg(2+)</name>
        <dbReference type="ChEBI" id="CHEBI:18420"/>
        <label>3</label>
    </ligand>
</feature>
<name>A0A7W8CZ15_9FIRM</name>
<keyword evidence="5 17" id="KW-0436">Ligase</keyword>
<feature type="binding site" evidence="17">
    <location>
        <position position="780"/>
    </location>
    <ligand>
        <name>ATP</name>
        <dbReference type="ChEBI" id="CHEBI:30616"/>
        <label>2</label>
    </ligand>
</feature>
<protein>
    <recommendedName>
        <fullName evidence="17">Carbamoyl phosphate synthase large chain</fullName>
        <ecNumber evidence="17">6.3.4.16</ecNumber>
        <ecNumber evidence="17">6.3.5.5</ecNumber>
    </recommendedName>
    <alternativeName>
        <fullName evidence="17">Carbamoyl phosphate synthetase ammonia chain</fullName>
    </alternativeName>
</protein>
<dbReference type="InterPro" id="IPR016185">
    <property type="entry name" value="PreATP-grasp_dom_sf"/>
</dbReference>
<dbReference type="GO" id="GO:0004087">
    <property type="term" value="F:carbamoyl-phosphate synthase (ammonia) activity"/>
    <property type="evidence" value="ECO:0007669"/>
    <property type="project" value="UniProtKB-EC"/>
</dbReference>
<dbReference type="FunFam" id="3.30.470.20:FF:000001">
    <property type="entry name" value="Carbamoyl-phosphate synthase large chain"/>
    <property type="match status" value="1"/>
</dbReference>
<feature type="binding site" evidence="17">
    <location>
        <position position="834"/>
    </location>
    <ligand>
        <name>Mn(2+)</name>
        <dbReference type="ChEBI" id="CHEBI:29035"/>
        <label>3</label>
    </ligand>
</feature>
<feature type="binding site" evidence="17">
    <location>
        <position position="284"/>
    </location>
    <ligand>
        <name>Mg(2+)</name>
        <dbReference type="ChEBI" id="CHEBI:18420"/>
        <label>1</label>
    </ligand>
</feature>
<feature type="binding site" evidence="17">
    <location>
        <position position="778"/>
    </location>
    <ligand>
        <name>ATP</name>
        <dbReference type="ChEBI" id="CHEBI:30616"/>
        <label>2</label>
    </ligand>
</feature>
<dbReference type="InterPro" id="IPR006275">
    <property type="entry name" value="CPSase_lsu"/>
</dbReference>
<dbReference type="InterPro" id="IPR058047">
    <property type="entry name" value="CPSase_preATP-grasp"/>
</dbReference>
<feature type="binding site" evidence="17">
    <location>
        <position position="208"/>
    </location>
    <ligand>
        <name>ATP</name>
        <dbReference type="ChEBI" id="CHEBI:30616"/>
        <label>1</label>
    </ligand>
</feature>
<evidence type="ECO:0000256" key="7">
    <source>
        <dbReference type="ARBA" id="ARBA00022723"/>
    </source>
</evidence>
<feature type="region of interest" description="Carboxyphosphate synthetic domain" evidence="17">
    <location>
        <begin position="1"/>
        <end position="401"/>
    </location>
</feature>
<dbReference type="GO" id="GO:0005524">
    <property type="term" value="F:ATP binding"/>
    <property type="evidence" value="ECO:0007669"/>
    <property type="project" value="UniProtKB-UniRule"/>
</dbReference>
<keyword evidence="7" id="KW-0479">Metal-binding</keyword>
<evidence type="ECO:0000256" key="14">
    <source>
        <dbReference type="ARBA" id="ARBA00047359"/>
    </source>
</evidence>
<feature type="domain" description="MGS-like" evidence="19">
    <location>
        <begin position="933"/>
        <end position="1068"/>
    </location>
</feature>
<evidence type="ECO:0000256" key="9">
    <source>
        <dbReference type="ARBA" id="ARBA00022741"/>
    </source>
</evidence>
<evidence type="ECO:0000256" key="5">
    <source>
        <dbReference type="ARBA" id="ARBA00022598"/>
    </source>
</evidence>
<dbReference type="NCBIfam" id="NF009455">
    <property type="entry name" value="PRK12815.1"/>
    <property type="match status" value="1"/>
</dbReference>
<evidence type="ECO:0000259" key="19">
    <source>
        <dbReference type="PROSITE" id="PS51855"/>
    </source>
</evidence>
<feature type="binding site" evidence="17">
    <location>
        <position position="781"/>
    </location>
    <ligand>
        <name>ATP</name>
        <dbReference type="ChEBI" id="CHEBI:30616"/>
        <label>2</label>
    </ligand>
</feature>
<comment type="function">
    <text evidence="17">Large subunit of the glutamine-dependent carbamoyl phosphate synthetase (CPSase). CPSase catalyzes the formation of carbamoyl phosphate from the ammonia moiety of glutamine, carbonate, and phosphate donated by ATP, constituting the first step of 2 biosynthetic pathways, one leading to arginine and/or urea and the other to pyrimidine nucleotides. The large subunit (synthetase) binds the substrates ammonia (free or transferred from glutamine from the small subunit), hydrogencarbonate and ATP and carries out an ATP-coupled ligase reaction, activating hydrogencarbonate by forming carboxy phosphate which reacts with ammonia to form carbamoyl phosphate.</text>
</comment>
<organism evidence="20 21">
    <name type="scientific">Faecalicoccus acidiformans</name>
    <dbReference type="NCBI Taxonomy" id="915173"/>
    <lineage>
        <taxon>Bacteria</taxon>
        <taxon>Bacillati</taxon>
        <taxon>Bacillota</taxon>
        <taxon>Erysipelotrichia</taxon>
        <taxon>Erysipelotrichales</taxon>
        <taxon>Erysipelotrichaceae</taxon>
        <taxon>Faecalicoccus</taxon>
    </lineage>
</organism>
<dbReference type="FunFam" id="3.40.50.20:FF:000001">
    <property type="entry name" value="Carbamoyl-phosphate synthase large chain"/>
    <property type="match status" value="2"/>
</dbReference>
<dbReference type="InterPro" id="IPR005483">
    <property type="entry name" value="CPSase_dom"/>
</dbReference>
<keyword evidence="9 17" id="KW-0547">Nucleotide-binding</keyword>
<comment type="cofactor">
    <cofactor evidence="1">
        <name>Mn(2+)</name>
        <dbReference type="ChEBI" id="CHEBI:29035"/>
    </cofactor>
</comment>
<dbReference type="Gene3D" id="3.40.50.1380">
    <property type="entry name" value="Methylglyoxal synthase-like domain"/>
    <property type="match status" value="1"/>
</dbReference>
<comment type="cofactor">
    <cofactor evidence="17">
        <name>Mg(2+)</name>
        <dbReference type="ChEBI" id="CHEBI:18420"/>
    </cofactor>
    <cofactor evidence="17">
        <name>Mn(2+)</name>
        <dbReference type="ChEBI" id="CHEBI:29035"/>
    </cofactor>
    <text evidence="17">Binds 4 Mg(2+) or Mn(2+) ions per subunit.</text>
</comment>
<keyword evidence="6 17" id="KW-0028">Amino-acid biosynthesis</keyword>
<feature type="binding site" evidence="17">
    <location>
        <position position="215"/>
    </location>
    <ligand>
        <name>ATP</name>
        <dbReference type="ChEBI" id="CHEBI:30616"/>
        <label>1</label>
    </ligand>
</feature>
<dbReference type="InterPro" id="IPR036914">
    <property type="entry name" value="MGS-like_dom_sf"/>
</dbReference>
<dbReference type="PROSITE" id="PS00866">
    <property type="entry name" value="CPSASE_1"/>
    <property type="match status" value="2"/>
</dbReference>
<feature type="binding site" evidence="17">
    <location>
        <position position="242"/>
    </location>
    <ligand>
        <name>ATP</name>
        <dbReference type="ChEBI" id="CHEBI:30616"/>
        <label>1</label>
    </ligand>
</feature>
<comment type="pathway">
    <text evidence="17">Pyrimidine metabolism; UMP biosynthesis via de novo pathway; (S)-dihydroorotate from bicarbonate: step 1/3.</text>
</comment>
<dbReference type="PROSITE" id="PS51855">
    <property type="entry name" value="MGS"/>
    <property type="match status" value="1"/>
</dbReference>
<dbReference type="PROSITE" id="PS00867">
    <property type="entry name" value="CPSASE_2"/>
    <property type="match status" value="2"/>
</dbReference>
<feature type="binding site" evidence="17">
    <location>
        <position position="300"/>
    </location>
    <ligand>
        <name>Mg(2+)</name>
        <dbReference type="ChEBI" id="CHEBI:18420"/>
        <label>2</label>
    </ligand>
</feature>
<dbReference type="SUPFAM" id="SSF56059">
    <property type="entry name" value="Glutathione synthetase ATP-binding domain-like"/>
    <property type="match status" value="2"/>
</dbReference>
<feature type="binding site" evidence="17">
    <location>
        <position position="284"/>
    </location>
    <ligand>
        <name>ATP</name>
        <dbReference type="ChEBI" id="CHEBI:30616"/>
        <label>1</label>
    </ligand>
</feature>
<dbReference type="Pfam" id="PF02786">
    <property type="entry name" value="CPSase_L_D2"/>
    <property type="match status" value="2"/>
</dbReference>
<sequence>MPKRQDIHKILVIGSGPIVIGQAAEFDYAGSQACQSLREEGYEVILINSNPATIMTDTTIADRVYIEPITLDFAKRVIYKERPDAILGSLGGQTGLNLVVELHNDGILDECGVEILGTDLHAINRAEDRELFRSLMRDIKEPVPESAIVHTVDLAVEFCNTHGYPVVVRPAYTLGGTGGGFADNEEELREICEAGLKISPVGQCLIEQSIAGYKEIEYEVMRDAHDNAIVVCNMENVDPVGIHTGDSIVVAPVQTLTDRENQMLRSASLKIIRALKICGGCNVQLALDPQSFKYYVIEVNPRVSRSSALASKATGYPIAKISAKLAVGLTLDEILNPITKTSYACFEPAIDYVVTKFPRFAFDKFPNADRRLGTQMKATGEVMSIGRNFEESFLKAVRSLEMKVDHIEKAEFTAMDQMQLMEKIKKNDDERIFAIAQWLRNGYDMALVVEETKMDAFFISHIKRIIELEKEMQAHPKDVEVLKRLKTFGFADSYIARSWNMKEKEVYDLRKANGIIPVFKMVDTCAGEFTSATPYFYSSYDEENESICSDKKKIVVLGSGPIRIGQGVEFDYATVHCVETLRNAGYEAIIINNNPETVSTDFSISDKLYFEPLTTEDVMHVIELEKPLGVIVQFGGQTAINLAESLVEHGVKILGTSLEDIDRAEDRHEFEAMLKKLDIPQPQGETAITVEEALVIAQKIGYPVLVRPSYVLGGRAMEIVHNDDELKIYMATAVKEISHDAPILVDKYIVGKELEIDAIADGENVLIPGVMEHIERAGVHSGDSISVYPTQIISQEVKEKIIDYGIRIGKGFHFVGLYNIQFIVDKEDNVYVLEVNPRSSRTVPFLSKITGIQMSNIATKAILGHSIVDQGYTPGYHPDDQNRVFVKAPVFSFAKLRSVDTVLGPEMKSTGEALGSDVNLEKALYKALVASGISVPMHGNVLLTIADEDKAEALKLAKRFADIGYGVYATKGTAKMLEENGLFVHHANKIEEGGENNVVEIIRHGRVNFVINTMSNKTNSTSRDGFVIRRVAAENNISCMTSLDTAEALTRVLESLSFSMISMNEMGK</sequence>
<comment type="function">
    <text evidence="16">Small subunit of the glutamine-dependent carbamoyl phosphate synthetase (CPSase). CPSase catalyzes the formation of carbamoyl phosphate from the ammonia moiety of glutamine, carbonate, and phosphate donated by ATP, constituting the first step of the biosynthetic pathway leading to pyrimidine nucleotides. The large subunit (synthetase) binds the substrates ammonia (free or transferred from glutamine from the small subunit), hydrogencarbonate and ATP and carries out an ATP-coupled ligase reaction, activating hydrogencarbonate by forming carboxy phosphate which reacts with ammonia to form carbamoyl phosphate.</text>
</comment>
<dbReference type="Pfam" id="PF02787">
    <property type="entry name" value="CPSase_L_D3"/>
    <property type="match status" value="1"/>
</dbReference>
<comment type="caution">
    <text evidence="17">Lacks conserved residue(s) required for the propagation of feature annotation.</text>
</comment>
<comment type="catalytic activity">
    <reaction evidence="14 17">
        <text>hydrogencarbonate + NH4(+) + 2 ATP = carbamoyl phosphate + 2 ADP + phosphate + 2 H(+)</text>
        <dbReference type="Rhea" id="RHEA:18029"/>
        <dbReference type="ChEBI" id="CHEBI:15378"/>
        <dbReference type="ChEBI" id="CHEBI:17544"/>
        <dbReference type="ChEBI" id="CHEBI:28938"/>
        <dbReference type="ChEBI" id="CHEBI:30616"/>
        <dbReference type="ChEBI" id="CHEBI:43474"/>
        <dbReference type="ChEBI" id="CHEBI:58228"/>
        <dbReference type="ChEBI" id="CHEBI:456216"/>
        <dbReference type="EC" id="6.3.4.16"/>
    </reaction>
</comment>
<feature type="binding site" evidence="17">
    <location>
        <position position="210"/>
    </location>
    <ligand>
        <name>ATP</name>
        <dbReference type="ChEBI" id="CHEBI:30616"/>
        <label>1</label>
    </ligand>
</feature>
<feature type="binding site" evidence="17">
    <location>
        <position position="169"/>
    </location>
    <ligand>
        <name>ATP</name>
        <dbReference type="ChEBI" id="CHEBI:30616"/>
        <label>1</label>
    </ligand>
</feature>
<feature type="binding site" evidence="17">
    <location>
        <position position="834"/>
    </location>
    <ligand>
        <name>Mn(2+)</name>
        <dbReference type="ChEBI" id="CHEBI:29035"/>
        <label>4</label>
    </ligand>
</feature>
<feature type="binding site" evidence="17">
    <location>
        <position position="241"/>
    </location>
    <ligand>
        <name>ATP</name>
        <dbReference type="ChEBI" id="CHEBI:30616"/>
        <label>1</label>
    </ligand>
</feature>
<dbReference type="InterPro" id="IPR011761">
    <property type="entry name" value="ATP-grasp"/>
</dbReference>
<dbReference type="InterPro" id="IPR005479">
    <property type="entry name" value="CPAse_ATP-bd"/>
</dbReference>
<feature type="binding site" evidence="17">
    <location>
        <position position="300"/>
    </location>
    <ligand>
        <name>Mn(2+)</name>
        <dbReference type="ChEBI" id="CHEBI:29035"/>
        <label>2</label>
    </ligand>
</feature>
<dbReference type="InterPro" id="IPR036897">
    <property type="entry name" value="CarbamoylP_synth_lsu_oligo_sf"/>
</dbReference>
<evidence type="ECO:0000256" key="17">
    <source>
        <dbReference type="HAMAP-Rule" id="MF_01210"/>
    </source>
</evidence>
<feature type="binding site" evidence="17">
    <location>
        <position position="298"/>
    </location>
    <ligand>
        <name>Mg(2+)</name>
        <dbReference type="ChEBI" id="CHEBI:18420"/>
        <label>1</label>
    </ligand>
</feature>
<dbReference type="EC" id="6.3.5.5" evidence="17"/>
<evidence type="ECO:0000256" key="4">
    <source>
        <dbReference type="ARBA" id="ARBA00022571"/>
    </source>
</evidence>
<comment type="subunit">
    <text evidence="17">Composed of two chains; the small (or glutamine) chain promotes the hydrolysis of glutamine to ammonia, which is used by the large (or ammonia) chain to synthesize carbamoyl phosphate. Tetramer of heterodimers (alpha,beta)4.</text>
</comment>
<dbReference type="GO" id="GO:0005737">
    <property type="term" value="C:cytoplasm"/>
    <property type="evidence" value="ECO:0007669"/>
    <property type="project" value="TreeGrafter"/>
</dbReference>
<dbReference type="SUPFAM" id="SSF52335">
    <property type="entry name" value="Methylglyoxal synthase-like"/>
    <property type="match status" value="1"/>
</dbReference>
<keyword evidence="11" id="KW-0460">Magnesium</keyword>
<dbReference type="PROSITE" id="PS50975">
    <property type="entry name" value="ATP_GRASP"/>
    <property type="match status" value="2"/>
</dbReference>
<dbReference type="CDD" id="cd01424">
    <property type="entry name" value="MGS_CPS_II"/>
    <property type="match status" value="1"/>
</dbReference>
<comment type="catalytic activity">
    <reaction evidence="15 17">
        <text>hydrogencarbonate + L-glutamine + 2 ATP + H2O = carbamoyl phosphate + L-glutamate + 2 ADP + phosphate + 2 H(+)</text>
        <dbReference type="Rhea" id="RHEA:18633"/>
        <dbReference type="ChEBI" id="CHEBI:15377"/>
        <dbReference type="ChEBI" id="CHEBI:15378"/>
        <dbReference type="ChEBI" id="CHEBI:17544"/>
        <dbReference type="ChEBI" id="CHEBI:29985"/>
        <dbReference type="ChEBI" id="CHEBI:30616"/>
        <dbReference type="ChEBI" id="CHEBI:43474"/>
        <dbReference type="ChEBI" id="CHEBI:58228"/>
        <dbReference type="ChEBI" id="CHEBI:58359"/>
        <dbReference type="ChEBI" id="CHEBI:456216"/>
        <dbReference type="EC" id="6.3.5.5"/>
    </reaction>
</comment>
<feature type="binding site" evidence="17">
    <location>
        <position position="243"/>
    </location>
    <ligand>
        <name>ATP</name>
        <dbReference type="ChEBI" id="CHEBI:30616"/>
        <label>1</label>
    </ligand>
</feature>
<dbReference type="SMART" id="SM00851">
    <property type="entry name" value="MGS"/>
    <property type="match status" value="1"/>
</dbReference>
<feature type="binding site" evidence="17">
    <location>
        <position position="821"/>
    </location>
    <ligand>
        <name>ATP</name>
        <dbReference type="ChEBI" id="CHEBI:30616"/>
        <label>2</label>
    </ligand>
</feature>
<dbReference type="Pfam" id="PF25596">
    <property type="entry name" value="CPSase_L_D1"/>
    <property type="match status" value="2"/>
</dbReference>
<dbReference type="InterPro" id="IPR005480">
    <property type="entry name" value="CPSase_lsu_oligo"/>
</dbReference>
<evidence type="ECO:0000256" key="16">
    <source>
        <dbReference type="ARBA" id="ARBA00060037"/>
    </source>
</evidence>
<evidence type="ECO:0000256" key="13">
    <source>
        <dbReference type="ARBA" id="ARBA00023211"/>
    </source>
</evidence>
<dbReference type="FunFam" id="3.30.470.20:FF:000026">
    <property type="entry name" value="Carbamoyl-phosphate synthase large chain"/>
    <property type="match status" value="1"/>
</dbReference>
<feature type="binding site" evidence="17">
    <location>
        <position position="747"/>
    </location>
    <ligand>
        <name>ATP</name>
        <dbReference type="ChEBI" id="CHEBI:30616"/>
        <label>2</label>
    </ligand>
</feature>
<keyword evidence="13" id="KW-0464">Manganese</keyword>
<dbReference type="GO" id="GO:0006541">
    <property type="term" value="P:glutamine metabolic process"/>
    <property type="evidence" value="ECO:0007669"/>
    <property type="project" value="TreeGrafter"/>
</dbReference>
<dbReference type="InterPro" id="IPR033937">
    <property type="entry name" value="MGS_CPS_CarB"/>
</dbReference>
<evidence type="ECO:0000259" key="18">
    <source>
        <dbReference type="PROSITE" id="PS50975"/>
    </source>
</evidence>
<dbReference type="HAMAP" id="MF_01210_B">
    <property type="entry name" value="CPSase_L_chain_B"/>
    <property type="match status" value="1"/>
</dbReference>
<dbReference type="GO" id="GO:0006526">
    <property type="term" value="P:L-arginine biosynthetic process"/>
    <property type="evidence" value="ECO:0007669"/>
    <property type="project" value="UniProtKB-UniRule"/>
</dbReference>
<comment type="similarity">
    <text evidence="3 17">Belongs to the CarB family.</text>
</comment>
<proteinExistence type="inferred from homology"/>
<dbReference type="EC" id="6.3.4.16" evidence="17"/>
<keyword evidence="12 17" id="KW-0665">Pyrimidine biosynthesis</keyword>
<evidence type="ECO:0000256" key="15">
    <source>
        <dbReference type="ARBA" id="ARBA00048816"/>
    </source>
</evidence>
<dbReference type="SMART" id="SM01096">
    <property type="entry name" value="CPSase_L_D3"/>
    <property type="match status" value="1"/>
</dbReference>
<gene>
    <name evidence="17" type="primary">carB</name>
    <name evidence="20" type="ORF">HNQ43_000280</name>
</gene>
<dbReference type="SUPFAM" id="SSF48108">
    <property type="entry name" value="Carbamoyl phosphate synthetase, large subunit connection domain"/>
    <property type="match status" value="1"/>
</dbReference>
<dbReference type="NCBIfam" id="NF003671">
    <property type="entry name" value="PRK05294.1"/>
    <property type="match status" value="1"/>
</dbReference>
<dbReference type="InterPro" id="IPR013815">
    <property type="entry name" value="ATP_grasp_subdomain_1"/>
</dbReference>
<accession>A0A7W8CZ15</accession>
<evidence type="ECO:0000256" key="12">
    <source>
        <dbReference type="ARBA" id="ARBA00022975"/>
    </source>
</evidence>
<feature type="binding site" evidence="17">
    <location>
        <position position="821"/>
    </location>
    <ligand>
        <name>Mn(2+)</name>
        <dbReference type="ChEBI" id="CHEBI:29035"/>
        <label>3</label>
    </ligand>
</feature>
<evidence type="ECO:0000256" key="2">
    <source>
        <dbReference type="ARBA" id="ARBA00005077"/>
    </source>
</evidence>
<feature type="binding site" evidence="17">
    <location>
        <position position="175"/>
    </location>
    <ligand>
        <name>ATP</name>
        <dbReference type="ChEBI" id="CHEBI:30616"/>
        <label>1</label>
    </ligand>
</feature>
<dbReference type="EMBL" id="JACHHD010000002">
    <property type="protein sequence ID" value="MBB5184245.1"/>
    <property type="molecule type" value="Genomic_DNA"/>
</dbReference>
<dbReference type="PRINTS" id="PR00098">
    <property type="entry name" value="CPSASE"/>
</dbReference>
<evidence type="ECO:0000256" key="6">
    <source>
        <dbReference type="ARBA" id="ARBA00022605"/>
    </source>
</evidence>
<feature type="binding site" evidence="17">
    <location>
        <position position="298"/>
    </location>
    <ligand>
        <name>Mn(2+)</name>
        <dbReference type="ChEBI" id="CHEBI:29035"/>
        <label>1</label>
    </ligand>
</feature>
<keyword evidence="4 17" id="KW-0055">Arginine biosynthesis</keyword>
<evidence type="ECO:0000256" key="3">
    <source>
        <dbReference type="ARBA" id="ARBA00009799"/>
    </source>
</evidence>
<dbReference type="Gene3D" id="3.30.470.20">
    <property type="entry name" value="ATP-grasp fold, B domain"/>
    <property type="match status" value="2"/>
</dbReference>
<comment type="domain">
    <text evidence="17">The large subunit is composed of 2 ATP-grasp domains that are involved in binding the 2 ATP molecules needed for carbamoyl phosphate synthesis. The N-terminal ATP-grasp domain (referred to as the carboxyphosphate synthetic component) catalyzes the ATP-dependent phosphorylation of hydrogencarbonate to carboxyphosphate and the subsequent nucleophilic attack by ammonia to form a carbamate intermediate. The C-terminal ATP-grasp domain (referred to as the carbamoyl phosphate synthetic component) then catalyzes the phosphorylation of carbamate with the second ATP to form the end product carbamoyl phosphate. The reactive and unstable enzyme intermediates are sequentially channeled from one active site to the next through the interior of the protein over a distance of at least 96 A.</text>
</comment>
<keyword evidence="10 17" id="KW-0067">ATP-binding</keyword>
<dbReference type="InterPro" id="IPR011607">
    <property type="entry name" value="MGS-like_dom"/>
</dbReference>
<feature type="binding site" evidence="17">
    <location>
        <position position="129"/>
    </location>
    <ligand>
        <name>ATP</name>
        <dbReference type="ChEBI" id="CHEBI:30616"/>
        <label>1</label>
    </ligand>
</feature>
<comment type="caution">
    <text evidence="20">The sequence shown here is derived from an EMBL/GenBank/DDBJ whole genome shotgun (WGS) entry which is preliminary data.</text>
</comment>
<feature type="binding site" evidence="17">
    <location>
        <position position="779"/>
    </location>
    <ligand>
        <name>ATP</name>
        <dbReference type="ChEBI" id="CHEBI:30616"/>
        <label>2</label>
    </ligand>
</feature>
<dbReference type="GO" id="GO:0044205">
    <property type="term" value="P:'de novo' UMP biosynthetic process"/>
    <property type="evidence" value="ECO:0007669"/>
    <property type="project" value="UniProtKB-UniRule"/>
</dbReference>
<feature type="binding site" evidence="17">
    <location>
        <position position="707"/>
    </location>
    <ligand>
        <name>ATP</name>
        <dbReference type="ChEBI" id="CHEBI:30616"/>
        <label>2</label>
    </ligand>
</feature>
<dbReference type="Pfam" id="PF02142">
    <property type="entry name" value="MGS"/>
    <property type="match status" value="1"/>
</dbReference>
<feature type="binding site" evidence="17">
    <location>
        <position position="749"/>
    </location>
    <ligand>
        <name>ATP</name>
        <dbReference type="ChEBI" id="CHEBI:30616"/>
        <label>2</label>
    </ligand>
</feature>
<feature type="domain" description="ATP-grasp" evidence="18">
    <location>
        <begin position="133"/>
        <end position="327"/>
    </location>
</feature>
<evidence type="ECO:0000256" key="11">
    <source>
        <dbReference type="ARBA" id="ARBA00022842"/>
    </source>
</evidence>
<dbReference type="FunFam" id="1.10.1030.10:FF:000002">
    <property type="entry name" value="Carbamoyl-phosphate synthase large chain"/>
    <property type="match status" value="1"/>
</dbReference>
<feature type="binding site" evidence="17">
    <location>
        <position position="298"/>
    </location>
    <ligand>
        <name>Mn(2+)</name>
        <dbReference type="ChEBI" id="CHEBI:29035"/>
        <label>2</label>
    </ligand>
</feature>
<feature type="domain" description="ATP-grasp" evidence="18">
    <location>
        <begin position="671"/>
        <end position="863"/>
    </location>
</feature>
<feature type="binding site" evidence="17">
    <location>
        <position position="836"/>
    </location>
    <ligand>
        <name>Mn(2+)</name>
        <dbReference type="ChEBI" id="CHEBI:29035"/>
        <label>4</label>
    </ligand>
</feature>
<dbReference type="GO" id="GO:0004088">
    <property type="term" value="F:carbamoyl-phosphate synthase (glutamine-hydrolyzing) activity"/>
    <property type="evidence" value="ECO:0007669"/>
    <property type="project" value="UniProtKB-UniRule"/>
</dbReference>
<feature type="binding site" evidence="17">
    <location>
        <position position="298"/>
    </location>
    <ligand>
        <name>Mg(2+)</name>
        <dbReference type="ChEBI" id="CHEBI:18420"/>
        <label>2</label>
    </ligand>
</feature>
<reference evidence="20 21" key="1">
    <citation type="submission" date="2020-08" db="EMBL/GenBank/DDBJ databases">
        <title>Genomic Encyclopedia of Type Strains, Phase IV (KMG-IV): sequencing the most valuable type-strain genomes for metagenomic binning, comparative biology and taxonomic classification.</title>
        <authorList>
            <person name="Goeker M."/>
        </authorList>
    </citation>
    <scope>NUCLEOTIDE SEQUENCE [LARGE SCALE GENOMIC DNA]</scope>
    <source>
        <strain evidence="20 21">DSM 26963</strain>
    </source>
</reference>
<feature type="binding site" evidence="17">
    <location>
        <position position="176"/>
    </location>
    <ligand>
        <name>ATP</name>
        <dbReference type="ChEBI" id="CHEBI:30616"/>
        <label>1</label>
    </ligand>
</feature>
<feature type="binding site" evidence="17">
    <location>
        <position position="836"/>
    </location>
    <ligand>
        <name>Mg(2+)</name>
        <dbReference type="ChEBI" id="CHEBI:18420"/>
        <label>4</label>
    </ligand>
</feature>
<feature type="binding site" evidence="17">
    <location>
        <position position="298"/>
    </location>
    <ligand>
        <name>ATP</name>
        <dbReference type="ChEBI" id="CHEBI:30616"/>
        <label>1</label>
    </ligand>
</feature>
<dbReference type="AlphaFoldDB" id="A0A7W8CZ15"/>
<feature type="binding site" evidence="17">
    <location>
        <position position="821"/>
    </location>
    <ligand>
        <name>Mg(2+)</name>
        <dbReference type="ChEBI" id="CHEBI:18420"/>
        <label>3</label>
    </ligand>
</feature>
<keyword evidence="8 17" id="KW-0677">Repeat</keyword>
<dbReference type="Gene3D" id="3.30.1490.20">
    <property type="entry name" value="ATP-grasp fold, A domain"/>
    <property type="match status" value="1"/>
</dbReference>
<feature type="region of interest" description="Allosteric domain" evidence="17">
    <location>
        <begin position="933"/>
        <end position="1068"/>
    </location>
</feature>
<dbReference type="UniPathway" id="UPA00068">
    <property type="reaction ID" value="UER00171"/>
</dbReference>
<dbReference type="Gene3D" id="1.10.1030.10">
    <property type="entry name" value="Carbamoyl-phosphate synthetase, large subunit oligomerisation domain"/>
    <property type="match status" value="1"/>
</dbReference>
<feature type="binding site" evidence="17">
    <location>
        <position position="284"/>
    </location>
    <ligand>
        <name>Mn(2+)</name>
        <dbReference type="ChEBI" id="CHEBI:29035"/>
        <label>1</label>
    </ligand>
</feature>
<evidence type="ECO:0000256" key="1">
    <source>
        <dbReference type="ARBA" id="ARBA00001936"/>
    </source>
</evidence>
<feature type="binding site" evidence="17">
    <location>
        <position position="834"/>
    </location>
    <ligand>
        <name>Mg(2+)</name>
        <dbReference type="ChEBI" id="CHEBI:18420"/>
        <label>4</label>
    </ligand>
</feature>
<feature type="binding site" evidence="17">
    <location>
        <position position="834"/>
    </location>
    <ligand>
        <name>ATP</name>
        <dbReference type="ChEBI" id="CHEBI:30616"/>
        <label>2</label>
    </ligand>
</feature>
<dbReference type="RefSeq" id="WP_183374052.1">
    <property type="nucleotide sequence ID" value="NZ_JACHHD010000002.1"/>
</dbReference>
<dbReference type="Proteomes" id="UP000521313">
    <property type="component" value="Unassembled WGS sequence"/>
</dbReference>
<dbReference type="PANTHER" id="PTHR11405">
    <property type="entry name" value="CARBAMOYLTRANSFERASE FAMILY MEMBER"/>
    <property type="match status" value="1"/>
</dbReference>
<dbReference type="UniPathway" id="UPA00070">
    <property type="reaction ID" value="UER00115"/>
</dbReference>
<dbReference type="NCBIfam" id="TIGR01369">
    <property type="entry name" value="CPSaseII_lrg"/>
    <property type="match status" value="1"/>
</dbReference>